<dbReference type="RefSeq" id="WP_014142435.1">
    <property type="nucleotide sequence ID" value="NC_016111.1"/>
</dbReference>
<name>F8JPY7_STREN</name>
<dbReference type="KEGG" id="sct:SCAT_1677"/>
<dbReference type="Proteomes" id="UP000007842">
    <property type="component" value="Chromosome"/>
</dbReference>
<organism evidence="2 3">
    <name type="scientific">Streptantibioticus cattleyicolor (strain ATCC 35852 / DSM 46488 / JCM 4925 / NBRC 14057 / NRRL 8057)</name>
    <name type="common">Streptomyces cattleya</name>
    <dbReference type="NCBI Taxonomy" id="1003195"/>
    <lineage>
        <taxon>Bacteria</taxon>
        <taxon>Bacillati</taxon>
        <taxon>Actinomycetota</taxon>
        <taxon>Actinomycetes</taxon>
        <taxon>Kitasatosporales</taxon>
        <taxon>Streptomycetaceae</taxon>
        <taxon>Streptantibioticus</taxon>
    </lineage>
</organism>
<evidence type="ECO:0000313" key="3">
    <source>
        <dbReference type="Proteomes" id="UP000007842"/>
    </source>
</evidence>
<proteinExistence type="predicted"/>
<dbReference type="STRING" id="1003195.SCATT_16740"/>
<evidence type="ECO:0000313" key="2">
    <source>
        <dbReference type="EMBL" id="AEW94045.1"/>
    </source>
</evidence>
<dbReference type="HOGENOM" id="CLU_2556725_0_0_11"/>
<keyword evidence="3" id="KW-1185">Reference proteome</keyword>
<dbReference type="PATRIC" id="fig|1003195.11.peg.3238"/>
<dbReference type="eggNOG" id="ENOG50326H0">
    <property type="taxonomic scope" value="Bacteria"/>
</dbReference>
<sequence>MSAKTASVEAEATGTPTVIEHGGREYTIPAPKDVPLEVVWAQDDTDIVRLVLGEDQWSRYLATRPTLGDFQALAEKINTVGN</sequence>
<dbReference type="OrthoDB" id="4758227at2"/>
<dbReference type="EMBL" id="CP003219">
    <property type="protein sequence ID" value="AEW94045.1"/>
    <property type="molecule type" value="Genomic_DNA"/>
</dbReference>
<gene>
    <name evidence="2" type="ordered locus">SCATT_16740</name>
</gene>
<reference evidence="3" key="1">
    <citation type="submission" date="2011-12" db="EMBL/GenBank/DDBJ databases">
        <title>Complete genome sequence of Streptomyces cattleya strain DSM 46488.</title>
        <authorList>
            <person name="Ou H.-Y."/>
            <person name="Li P."/>
            <person name="Zhao C."/>
            <person name="O'Hagan D."/>
            <person name="Deng Z."/>
        </authorList>
    </citation>
    <scope>NUCLEOTIDE SEQUENCE [LARGE SCALE GENOMIC DNA]</scope>
    <source>
        <strain evidence="3">ATCC 35852 / DSM 46488 / JCM 4925 / NBRC 14057 / NRRL 8057</strain>
    </source>
</reference>
<evidence type="ECO:0000256" key="1">
    <source>
        <dbReference type="SAM" id="MobiDB-lite"/>
    </source>
</evidence>
<protein>
    <submittedName>
        <fullName evidence="2">Uncharacterized protein</fullName>
    </submittedName>
</protein>
<dbReference type="AlphaFoldDB" id="F8JPY7"/>
<dbReference type="KEGG" id="scy:SCATT_16740"/>
<accession>G8WP12</accession>
<feature type="region of interest" description="Disordered" evidence="1">
    <location>
        <begin position="1"/>
        <end position="23"/>
    </location>
</feature>
<accession>F8JPY7</accession>